<organism evidence="2">
    <name type="scientific">hydrothermal vent metagenome</name>
    <dbReference type="NCBI Taxonomy" id="652676"/>
    <lineage>
        <taxon>unclassified sequences</taxon>
        <taxon>metagenomes</taxon>
        <taxon>ecological metagenomes</taxon>
    </lineage>
</organism>
<keyword evidence="2" id="KW-0456">Lyase</keyword>
<dbReference type="PROSITE" id="PS00781">
    <property type="entry name" value="PEPCASE_1"/>
    <property type="match status" value="1"/>
</dbReference>
<dbReference type="InterPro" id="IPR015813">
    <property type="entry name" value="Pyrv/PenolPyrv_kinase-like_dom"/>
</dbReference>
<dbReference type="PANTHER" id="PTHR30523:SF6">
    <property type="entry name" value="PHOSPHOENOLPYRUVATE CARBOXYLASE"/>
    <property type="match status" value="1"/>
</dbReference>
<dbReference type="AlphaFoldDB" id="A0A3B0RMK3"/>
<dbReference type="SUPFAM" id="SSF51621">
    <property type="entry name" value="Phosphoenolpyruvate/pyruvate domain"/>
    <property type="match status" value="1"/>
</dbReference>
<evidence type="ECO:0000256" key="1">
    <source>
        <dbReference type="ARBA" id="ARBA00048995"/>
    </source>
</evidence>
<sequence>MTKPLSVRQNPDIKYLGKLLGDVIRSYGGEELYLRTEYIRSTSVDRHRGIADGDAIDPGLDALSLDETLAFVRGFMLFSLLANLAEDRQGVAAEEGASVVEAIEKLASEGVDKNAILTLLDDALISPVLTAHPTEVRRKSMIDHKARIAELLLMKDAGEAETPQGDMLDDAIMRQIALLWQTRPLRRERLFVTDEVQISQSYMKDVFLPVLPRLYAKWERALGTRLPNFLKLGSWIGGDRDGNPFVDAGAMREALSRAAETVIGYYLMRVHALGAELSISTELAEVPEEVLALAEASGDDALSRKDEPYRRALSGIYARLSATHLKLCGHVAGRPSSISAKPYDNPQQLREDLAILAHGLRSGGKGVFATSGALGRLIRTVELFGFHLATLDMRQNSRVHERVVAELLAEAGVEADYLSLD</sequence>
<keyword evidence="2" id="KW-0670">Pyruvate</keyword>
<evidence type="ECO:0000313" key="2">
    <source>
        <dbReference type="EMBL" id="VAV92661.1"/>
    </source>
</evidence>
<dbReference type="Gene3D" id="1.20.1440.90">
    <property type="entry name" value="Phosphoenolpyruvate/pyruvate domain"/>
    <property type="match status" value="1"/>
</dbReference>
<comment type="catalytic activity">
    <reaction evidence="1">
        <text>oxaloacetate + phosphate = phosphoenolpyruvate + hydrogencarbonate</text>
        <dbReference type="Rhea" id="RHEA:28370"/>
        <dbReference type="ChEBI" id="CHEBI:16452"/>
        <dbReference type="ChEBI" id="CHEBI:17544"/>
        <dbReference type="ChEBI" id="CHEBI:43474"/>
        <dbReference type="ChEBI" id="CHEBI:58702"/>
        <dbReference type="EC" id="4.1.1.31"/>
    </reaction>
</comment>
<dbReference type="PRINTS" id="PR00150">
    <property type="entry name" value="PEPCARBXLASE"/>
</dbReference>
<name>A0A3B0RMK3_9ZZZZ</name>
<dbReference type="PANTHER" id="PTHR30523">
    <property type="entry name" value="PHOSPHOENOLPYRUVATE CARBOXYLASE"/>
    <property type="match status" value="1"/>
</dbReference>
<feature type="non-terminal residue" evidence="2">
    <location>
        <position position="421"/>
    </location>
</feature>
<dbReference type="InterPro" id="IPR018129">
    <property type="entry name" value="PEP_COase_Lys_AS"/>
</dbReference>
<gene>
    <name evidence="2" type="ORF">MNBD_ALPHA04-395</name>
</gene>
<dbReference type="EMBL" id="UOEF01000146">
    <property type="protein sequence ID" value="VAV92661.1"/>
    <property type="molecule type" value="Genomic_DNA"/>
</dbReference>
<accession>A0A3B0RMK3</accession>
<dbReference type="GO" id="GO:0008964">
    <property type="term" value="F:phosphoenolpyruvate carboxylase activity"/>
    <property type="evidence" value="ECO:0007669"/>
    <property type="project" value="UniProtKB-EC"/>
</dbReference>
<dbReference type="GO" id="GO:0005829">
    <property type="term" value="C:cytosol"/>
    <property type="evidence" value="ECO:0007669"/>
    <property type="project" value="TreeGrafter"/>
</dbReference>
<reference evidence="2" key="1">
    <citation type="submission" date="2018-06" db="EMBL/GenBank/DDBJ databases">
        <authorList>
            <person name="Zhirakovskaya E."/>
        </authorList>
    </citation>
    <scope>NUCLEOTIDE SEQUENCE</scope>
</reference>
<dbReference type="InterPro" id="IPR021135">
    <property type="entry name" value="PEP_COase"/>
</dbReference>
<dbReference type="Pfam" id="PF00311">
    <property type="entry name" value="PEPcase"/>
    <property type="match status" value="1"/>
</dbReference>
<dbReference type="GO" id="GO:0015977">
    <property type="term" value="P:carbon fixation"/>
    <property type="evidence" value="ECO:0007669"/>
    <property type="project" value="InterPro"/>
</dbReference>
<proteinExistence type="predicted"/>
<dbReference type="EC" id="4.1.1.31" evidence="2"/>
<protein>
    <submittedName>
        <fullName evidence="2">Phosphoenolpyruvate carboxylase</fullName>
        <ecNumber evidence="2">4.1.1.31</ecNumber>
    </submittedName>
</protein>
<dbReference type="GO" id="GO:0006099">
    <property type="term" value="P:tricarboxylic acid cycle"/>
    <property type="evidence" value="ECO:0007669"/>
    <property type="project" value="InterPro"/>
</dbReference>